<evidence type="ECO:0000313" key="1">
    <source>
        <dbReference type="EMBL" id="GAA5183541.1"/>
    </source>
</evidence>
<organism evidence="1 2">
    <name type="scientific">Rugosimonospora acidiphila</name>
    <dbReference type="NCBI Taxonomy" id="556531"/>
    <lineage>
        <taxon>Bacteria</taxon>
        <taxon>Bacillati</taxon>
        <taxon>Actinomycetota</taxon>
        <taxon>Actinomycetes</taxon>
        <taxon>Micromonosporales</taxon>
        <taxon>Micromonosporaceae</taxon>
        <taxon>Rugosimonospora</taxon>
    </lineage>
</organism>
<protein>
    <submittedName>
        <fullName evidence="1">Uncharacterized protein</fullName>
    </submittedName>
</protein>
<name>A0ABP9RQF1_9ACTN</name>
<keyword evidence="2" id="KW-1185">Reference proteome</keyword>
<comment type="caution">
    <text evidence="1">The sequence shown here is derived from an EMBL/GenBank/DDBJ whole genome shotgun (WGS) entry which is preliminary data.</text>
</comment>
<accession>A0ABP9RQF1</accession>
<reference evidence="2" key="1">
    <citation type="journal article" date="2019" name="Int. J. Syst. Evol. Microbiol.">
        <title>The Global Catalogue of Microorganisms (GCM) 10K type strain sequencing project: providing services to taxonomists for standard genome sequencing and annotation.</title>
        <authorList>
            <consortium name="The Broad Institute Genomics Platform"/>
            <consortium name="The Broad Institute Genome Sequencing Center for Infectious Disease"/>
            <person name="Wu L."/>
            <person name="Ma J."/>
        </authorList>
    </citation>
    <scope>NUCLEOTIDE SEQUENCE [LARGE SCALE GENOMIC DNA]</scope>
    <source>
        <strain evidence="2">JCM 18304</strain>
    </source>
</reference>
<evidence type="ECO:0000313" key="2">
    <source>
        <dbReference type="Proteomes" id="UP001501570"/>
    </source>
</evidence>
<gene>
    <name evidence="1" type="ORF">GCM10023322_23060</name>
</gene>
<sequence>MREALRRVGVAFAGYPRRAVLDGCPHCRGQVSVADHDLFSLALSLGGTVGTDADLKSLLPLLLERLVTGDELDADTVLGKLTLAGGWQTWPAGERDALRGYLDTVWRSILSRYPARCGGLRDASSFLIAARPLHEGVGRYLRIWDATPGAAPDRHLADLVIDWVGGSGIPDDAVAWARRPAVRDRLYAAVVRDLDAPWSGRLAQAYDFLAAL</sequence>
<dbReference type="Proteomes" id="UP001501570">
    <property type="component" value="Unassembled WGS sequence"/>
</dbReference>
<proteinExistence type="predicted"/>
<dbReference type="EMBL" id="BAABJQ010000005">
    <property type="protein sequence ID" value="GAA5183541.1"/>
    <property type="molecule type" value="Genomic_DNA"/>
</dbReference>